<evidence type="ECO:0000256" key="1">
    <source>
        <dbReference type="ARBA" id="ARBA00023235"/>
    </source>
</evidence>
<gene>
    <name evidence="3" type="ORF">H8K52_01445</name>
</gene>
<comment type="caution">
    <text evidence="3">The sequence shown here is derived from an EMBL/GenBank/DDBJ whole genome shotgun (WGS) entry which is preliminary data.</text>
</comment>
<evidence type="ECO:0000313" key="3">
    <source>
        <dbReference type="EMBL" id="MBC3806006.1"/>
    </source>
</evidence>
<proteinExistence type="predicted"/>
<keyword evidence="1" id="KW-0413">Isomerase</keyword>
<dbReference type="PROSITE" id="PS51318">
    <property type="entry name" value="TAT"/>
    <property type="match status" value="1"/>
</dbReference>
<dbReference type="PANTHER" id="PTHR43489">
    <property type="entry name" value="ISOMERASE"/>
    <property type="match status" value="1"/>
</dbReference>
<dbReference type="Proteomes" id="UP000648257">
    <property type="component" value="Unassembled WGS sequence"/>
</dbReference>
<organism evidence="3 4">
    <name type="scientific">Undibacterium seohonense</name>
    <dbReference type="NCBI Taxonomy" id="1344950"/>
    <lineage>
        <taxon>Bacteria</taxon>
        <taxon>Pseudomonadati</taxon>
        <taxon>Pseudomonadota</taxon>
        <taxon>Betaproteobacteria</taxon>
        <taxon>Burkholderiales</taxon>
        <taxon>Oxalobacteraceae</taxon>
        <taxon>Undibacterium</taxon>
    </lineage>
</organism>
<dbReference type="PANTHER" id="PTHR43489:SF3">
    <property type="entry name" value="XYLOSE ISOMERASE DOMAIN PROTEIN TIM BARREL"/>
    <property type="match status" value="1"/>
</dbReference>
<sequence>MHLLDRRSMLKQLSLGAIAMLAPNAINLAMAQASGSLKGNIHHSVCRWTFPHLNLPQVCGLAKSIGFSAVDLIGPKEWSILKSHHIDSSMCNGAEISLTKGWNDPQYHSTLIKNYLEHIELVSKAGYKNLICFTGNRRGMDNEVGLQNCVNGLKKIMSHAEKHGVILHMEILNSRIDHIDYMADSSDWTFELCKRIDSPNMKMLFDIYHVQINEGDIIRRLQKCAPYIGHYHTGGVPGRGEITENQELNYRAIMKAILATGFQGYVAQEFDPSGNTPEEKASSLKRATLLCDV</sequence>
<protein>
    <submittedName>
        <fullName evidence="3">TIM barrel protein</fullName>
    </submittedName>
</protein>
<dbReference type="InterPro" id="IPR050417">
    <property type="entry name" value="Sugar_Epim/Isomerase"/>
</dbReference>
<reference evidence="3 4" key="1">
    <citation type="submission" date="2020-08" db="EMBL/GenBank/DDBJ databases">
        <title>Novel species isolated from subtropical streams in China.</title>
        <authorList>
            <person name="Lu H."/>
        </authorList>
    </citation>
    <scope>NUCLEOTIDE SEQUENCE [LARGE SCALE GENOMIC DNA]</scope>
    <source>
        <strain evidence="3 4">KACC 16656</strain>
    </source>
</reference>
<accession>A0ABR6WZS0</accession>
<dbReference type="EMBL" id="JACOFW010000001">
    <property type="protein sequence ID" value="MBC3806006.1"/>
    <property type="molecule type" value="Genomic_DNA"/>
</dbReference>
<keyword evidence="4" id="KW-1185">Reference proteome</keyword>
<dbReference type="Pfam" id="PF01261">
    <property type="entry name" value="AP_endonuc_2"/>
    <property type="match status" value="1"/>
</dbReference>
<feature type="domain" description="Xylose isomerase-like TIM barrel" evidence="2">
    <location>
        <begin position="110"/>
        <end position="278"/>
    </location>
</feature>
<name>A0ABR6WZS0_9BURK</name>
<dbReference type="InterPro" id="IPR006311">
    <property type="entry name" value="TAT_signal"/>
</dbReference>
<evidence type="ECO:0000259" key="2">
    <source>
        <dbReference type="Pfam" id="PF01261"/>
    </source>
</evidence>
<dbReference type="InterPro" id="IPR036237">
    <property type="entry name" value="Xyl_isomerase-like_sf"/>
</dbReference>
<dbReference type="SUPFAM" id="SSF51658">
    <property type="entry name" value="Xylose isomerase-like"/>
    <property type="match status" value="1"/>
</dbReference>
<dbReference type="Gene3D" id="3.20.20.150">
    <property type="entry name" value="Divalent-metal-dependent TIM barrel enzymes"/>
    <property type="match status" value="1"/>
</dbReference>
<evidence type="ECO:0000313" key="4">
    <source>
        <dbReference type="Proteomes" id="UP000648257"/>
    </source>
</evidence>
<dbReference type="InterPro" id="IPR013022">
    <property type="entry name" value="Xyl_isomerase-like_TIM-brl"/>
</dbReference>